<reference evidence="2 3" key="1">
    <citation type="journal article" date="2014" name="Nature">
        <title>The genome of the recently domesticated crop plant sugar beet (Beta vulgaris).</title>
        <authorList>
            <person name="Dohm J.C."/>
            <person name="Minoche A.E."/>
            <person name="Holtgrawe D."/>
            <person name="Capella-Gutierrez S."/>
            <person name="Zakrzewski F."/>
            <person name="Tafer H."/>
            <person name="Rupp O."/>
            <person name="Sorensen T.R."/>
            <person name="Stracke R."/>
            <person name="Reinhardt R."/>
            <person name="Goesmann A."/>
            <person name="Kraft T."/>
            <person name="Schulz B."/>
            <person name="Stadler P.F."/>
            <person name="Schmidt T."/>
            <person name="Gabaldon T."/>
            <person name="Lehrach H."/>
            <person name="Weisshaar B."/>
            <person name="Himmelbauer H."/>
        </authorList>
    </citation>
    <scope>NUCLEOTIDE SEQUENCE [LARGE SCALE GENOMIC DNA]</scope>
    <source>
        <tissue evidence="2">Taproot</tissue>
    </source>
</reference>
<dbReference type="AlphaFoldDB" id="A0A0J8C6T8"/>
<dbReference type="Proteomes" id="UP000035740">
    <property type="component" value="Chromosome 6"/>
</dbReference>
<evidence type="ECO:0000313" key="2">
    <source>
        <dbReference type="EMBL" id="KMT07939.1"/>
    </source>
</evidence>
<name>A0A0J8C6T8_BETVV</name>
<feature type="region of interest" description="Disordered" evidence="1">
    <location>
        <begin position="45"/>
        <end position="111"/>
    </location>
</feature>
<feature type="compositionally biased region" description="Polar residues" evidence="1">
    <location>
        <begin position="57"/>
        <end position="73"/>
    </location>
</feature>
<sequence length="134" mass="14567">PKLITESWLGHGGDRIGNLETSYEPNMLQNEHVLATVTRRKLSEQSTNIEALPPKNNAVSQVNSETTLRSSGSFPAVPKVKTKSRPPPSVPSDSNSHRGARPISPFKTGISGQLQKAFITGVPKLNRPELENSM</sequence>
<feature type="non-terminal residue" evidence="2">
    <location>
        <position position="1"/>
    </location>
</feature>
<gene>
    <name evidence="2" type="ORF">BVRB_6g145040</name>
</gene>
<keyword evidence="3" id="KW-1185">Reference proteome</keyword>
<evidence type="ECO:0000256" key="1">
    <source>
        <dbReference type="SAM" id="MobiDB-lite"/>
    </source>
</evidence>
<accession>A0A0J8C6T8</accession>
<proteinExistence type="predicted"/>
<protein>
    <submittedName>
        <fullName evidence="2">Uncharacterized protein</fullName>
    </submittedName>
</protein>
<dbReference type="OrthoDB" id="291737at2759"/>
<dbReference type="EMBL" id="KQ090129">
    <property type="protein sequence ID" value="KMT07939.1"/>
    <property type="molecule type" value="Genomic_DNA"/>
</dbReference>
<evidence type="ECO:0000313" key="3">
    <source>
        <dbReference type="Proteomes" id="UP000035740"/>
    </source>
</evidence>
<dbReference type="Gramene" id="KMT07939">
    <property type="protein sequence ID" value="KMT07939"/>
    <property type="gene ID" value="BVRB_6g145040"/>
</dbReference>
<organism evidence="2 3">
    <name type="scientific">Beta vulgaris subsp. vulgaris</name>
    <name type="common">Beet</name>
    <dbReference type="NCBI Taxonomy" id="3555"/>
    <lineage>
        <taxon>Eukaryota</taxon>
        <taxon>Viridiplantae</taxon>
        <taxon>Streptophyta</taxon>
        <taxon>Embryophyta</taxon>
        <taxon>Tracheophyta</taxon>
        <taxon>Spermatophyta</taxon>
        <taxon>Magnoliopsida</taxon>
        <taxon>eudicotyledons</taxon>
        <taxon>Gunneridae</taxon>
        <taxon>Pentapetalae</taxon>
        <taxon>Caryophyllales</taxon>
        <taxon>Chenopodiaceae</taxon>
        <taxon>Betoideae</taxon>
        <taxon>Beta</taxon>
    </lineage>
</organism>